<feature type="region of interest" description="Disordered" evidence="1">
    <location>
        <begin position="204"/>
        <end position="285"/>
    </location>
</feature>
<reference evidence="3" key="1">
    <citation type="submission" date="2022-07" db="EMBL/GenBank/DDBJ databases">
        <title>Phylogenomic reconstructions and comparative analyses of Kickxellomycotina fungi.</title>
        <authorList>
            <person name="Reynolds N.K."/>
            <person name="Stajich J.E."/>
            <person name="Barry K."/>
            <person name="Grigoriev I.V."/>
            <person name="Crous P."/>
            <person name="Smith M.E."/>
        </authorList>
    </citation>
    <scope>NUCLEOTIDE SEQUENCE</scope>
    <source>
        <strain evidence="3">BCRC 34381</strain>
    </source>
</reference>
<gene>
    <name evidence="3" type="ORF">LPJ61_005917</name>
</gene>
<name>A0A9W7Y0Z4_9FUNG</name>
<feature type="compositionally biased region" description="Low complexity" evidence="1">
    <location>
        <begin position="266"/>
        <end position="275"/>
    </location>
</feature>
<proteinExistence type="predicted"/>
<evidence type="ECO:0000313" key="4">
    <source>
        <dbReference type="Proteomes" id="UP001143981"/>
    </source>
</evidence>
<dbReference type="OrthoDB" id="5597783at2759"/>
<dbReference type="EMBL" id="JANBOI010002341">
    <property type="protein sequence ID" value="KAJ1722557.1"/>
    <property type="molecule type" value="Genomic_DNA"/>
</dbReference>
<dbReference type="AlphaFoldDB" id="A0A9W7Y0Z4"/>
<feature type="compositionally biased region" description="Low complexity" evidence="1">
    <location>
        <begin position="163"/>
        <end position="180"/>
    </location>
</feature>
<sequence length="285" mass="30909">MISQSELRAVVDDIKHVAAAADRASEPLSDDDDEQAENTFQPREYAIDRLHADDARDKVFVAILKALAARRNRPSSPKELATCIMKHEFTLLGGATPYATVSSRISQHFKRIFDHSPPRPPILGRVAHEKHTRKYFYYVASALEQDDFQRKVRAGIIPLQLVAAGSGPAGPSSASAGSAGCSRRVRPAKKPRCTVPAIAVESDLSPACRRPRRAASADPTNSSPRAATRLATRSMPHGDPEQARRNTAPTVSSRPRRTSYDGGGAAAASSSDSDANPYARKRFRS</sequence>
<feature type="non-terminal residue" evidence="3">
    <location>
        <position position="1"/>
    </location>
</feature>
<accession>A0A9W7Y0Z4</accession>
<dbReference type="InterPro" id="IPR057511">
    <property type="entry name" value="WH_GDS1"/>
</dbReference>
<dbReference type="Pfam" id="PF25318">
    <property type="entry name" value="WHD_GDS1"/>
    <property type="match status" value="1"/>
</dbReference>
<evidence type="ECO:0000259" key="2">
    <source>
        <dbReference type="Pfam" id="PF25318"/>
    </source>
</evidence>
<evidence type="ECO:0000313" key="3">
    <source>
        <dbReference type="EMBL" id="KAJ1722557.1"/>
    </source>
</evidence>
<feature type="domain" description="GDS1 winged helix" evidence="2">
    <location>
        <begin position="51"/>
        <end position="145"/>
    </location>
</feature>
<protein>
    <recommendedName>
        <fullName evidence="2">GDS1 winged helix domain-containing protein</fullName>
    </recommendedName>
</protein>
<feature type="region of interest" description="Disordered" evidence="1">
    <location>
        <begin position="163"/>
        <end position="190"/>
    </location>
</feature>
<comment type="caution">
    <text evidence="3">The sequence shown here is derived from an EMBL/GenBank/DDBJ whole genome shotgun (WGS) entry which is preliminary data.</text>
</comment>
<dbReference type="Proteomes" id="UP001143981">
    <property type="component" value="Unassembled WGS sequence"/>
</dbReference>
<organism evidence="3 4">
    <name type="scientific">Coemansia biformis</name>
    <dbReference type="NCBI Taxonomy" id="1286918"/>
    <lineage>
        <taxon>Eukaryota</taxon>
        <taxon>Fungi</taxon>
        <taxon>Fungi incertae sedis</taxon>
        <taxon>Zoopagomycota</taxon>
        <taxon>Kickxellomycotina</taxon>
        <taxon>Kickxellomycetes</taxon>
        <taxon>Kickxellales</taxon>
        <taxon>Kickxellaceae</taxon>
        <taxon>Coemansia</taxon>
    </lineage>
</organism>
<keyword evidence="4" id="KW-1185">Reference proteome</keyword>
<evidence type="ECO:0000256" key="1">
    <source>
        <dbReference type="SAM" id="MobiDB-lite"/>
    </source>
</evidence>